<organism evidence="1">
    <name type="scientific">Albugo laibachii Nc14</name>
    <dbReference type="NCBI Taxonomy" id="890382"/>
    <lineage>
        <taxon>Eukaryota</taxon>
        <taxon>Sar</taxon>
        <taxon>Stramenopiles</taxon>
        <taxon>Oomycota</taxon>
        <taxon>Peronosporomycetes</taxon>
        <taxon>Albuginales</taxon>
        <taxon>Albuginaceae</taxon>
        <taxon>Albugo</taxon>
    </lineage>
</organism>
<dbReference type="AlphaFoldDB" id="F0WVY3"/>
<gene>
    <name evidence="1" type="primary">AlNc14C306G10444</name>
    <name evidence="1" type="ORF">ALNC14_117290</name>
</gene>
<dbReference type="HOGENOM" id="CLU_2836550_0_0_1"/>
<reference evidence="1" key="1">
    <citation type="journal article" date="2011" name="PLoS Biol.">
        <title>Gene gain and loss during evolution of obligate parasitism in the white rust pathogen of Arabidopsis thaliana.</title>
        <authorList>
            <person name="Kemen E."/>
            <person name="Gardiner A."/>
            <person name="Schultz-Larsen T."/>
            <person name="Kemen A.C."/>
            <person name="Balmuth A.L."/>
            <person name="Robert-Seilaniantz A."/>
            <person name="Bailey K."/>
            <person name="Holub E."/>
            <person name="Studholme D.J."/>
            <person name="Maclean D."/>
            <person name="Jones J.D."/>
        </authorList>
    </citation>
    <scope>NUCLEOTIDE SEQUENCE</scope>
</reference>
<accession>F0WVY3</accession>
<evidence type="ECO:0000313" key="1">
    <source>
        <dbReference type="EMBL" id="CCA25585.1"/>
    </source>
</evidence>
<reference evidence="1" key="2">
    <citation type="submission" date="2011-02" db="EMBL/GenBank/DDBJ databases">
        <authorList>
            <person name="MacLean D."/>
        </authorList>
    </citation>
    <scope>NUCLEOTIDE SEQUENCE</scope>
</reference>
<proteinExistence type="predicted"/>
<name>F0WVY3_9STRA</name>
<protein>
    <submittedName>
        <fullName evidence="1">AlNc14C306G10444 protein</fullName>
    </submittedName>
</protein>
<dbReference type="EMBL" id="FR824351">
    <property type="protein sequence ID" value="CCA25585.1"/>
    <property type="molecule type" value="Genomic_DNA"/>
</dbReference>
<sequence>MVIKFSDLHRIFSSDRVGESTAFLSTRTRVDTPQPSHEDIYLHALIGYKRALRKKRRLLQAEGTGT</sequence>